<dbReference type="InterPro" id="IPR013785">
    <property type="entry name" value="Aldolase_TIM"/>
</dbReference>
<dbReference type="SFLD" id="SFLDS00029">
    <property type="entry name" value="Radical_SAM"/>
    <property type="match status" value="1"/>
</dbReference>
<dbReference type="InterPro" id="IPR050377">
    <property type="entry name" value="Radical_SAM_PqqE_MftC-like"/>
</dbReference>
<feature type="domain" description="Radical SAM core" evidence="7">
    <location>
        <begin position="61"/>
        <end position="268"/>
    </location>
</feature>
<dbReference type="AlphaFoldDB" id="A0A1F7YMX5"/>
<dbReference type="GO" id="GO:0003824">
    <property type="term" value="F:catalytic activity"/>
    <property type="evidence" value="ECO:0007669"/>
    <property type="project" value="InterPro"/>
</dbReference>
<dbReference type="PROSITE" id="PS51918">
    <property type="entry name" value="RADICAL_SAM"/>
    <property type="match status" value="1"/>
</dbReference>
<evidence type="ECO:0000256" key="6">
    <source>
        <dbReference type="ARBA" id="ARBA00023014"/>
    </source>
</evidence>
<dbReference type="Proteomes" id="UP000179221">
    <property type="component" value="Unassembled WGS sequence"/>
</dbReference>
<dbReference type="CDD" id="cd21109">
    <property type="entry name" value="SPASM"/>
    <property type="match status" value="1"/>
</dbReference>
<keyword evidence="2" id="KW-0004">4Fe-4S</keyword>
<comment type="caution">
    <text evidence="8">The sequence shown here is derived from an EMBL/GenBank/DDBJ whole genome shotgun (WGS) entry which is preliminary data.</text>
</comment>
<evidence type="ECO:0000313" key="9">
    <source>
        <dbReference type="Proteomes" id="UP000179221"/>
    </source>
</evidence>
<evidence type="ECO:0000313" key="8">
    <source>
        <dbReference type="EMBL" id="OGM27895.1"/>
    </source>
</evidence>
<reference evidence="8 9" key="1">
    <citation type="journal article" date="2016" name="Nat. Commun.">
        <title>Thousands of microbial genomes shed light on interconnected biogeochemical processes in an aquifer system.</title>
        <authorList>
            <person name="Anantharaman K."/>
            <person name="Brown C.T."/>
            <person name="Hug L.A."/>
            <person name="Sharon I."/>
            <person name="Castelle C.J."/>
            <person name="Probst A.J."/>
            <person name="Thomas B.C."/>
            <person name="Singh A."/>
            <person name="Wilkins M.J."/>
            <person name="Karaoz U."/>
            <person name="Brodie E.L."/>
            <person name="Williams K.H."/>
            <person name="Hubbard S.S."/>
            <person name="Banfield J.F."/>
        </authorList>
    </citation>
    <scope>NUCLEOTIDE SEQUENCE [LARGE SCALE GENOMIC DNA]</scope>
</reference>
<accession>A0A1F7YMX5</accession>
<evidence type="ECO:0000256" key="3">
    <source>
        <dbReference type="ARBA" id="ARBA00022691"/>
    </source>
</evidence>
<dbReference type="GO" id="GO:0046872">
    <property type="term" value="F:metal ion binding"/>
    <property type="evidence" value="ECO:0007669"/>
    <property type="project" value="UniProtKB-KW"/>
</dbReference>
<protein>
    <recommendedName>
        <fullName evidence="7">Radical SAM core domain-containing protein</fullName>
    </recommendedName>
</protein>
<evidence type="ECO:0000256" key="5">
    <source>
        <dbReference type="ARBA" id="ARBA00023004"/>
    </source>
</evidence>
<dbReference type="PANTHER" id="PTHR11228:SF7">
    <property type="entry name" value="PQQA PEPTIDE CYCLASE"/>
    <property type="match status" value="1"/>
</dbReference>
<dbReference type="InterPro" id="IPR017200">
    <property type="entry name" value="PqqE-like"/>
</dbReference>
<dbReference type="Pfam" id="PF04055">
    <property type="entry name" value="Radical_SAM"/>
    <property type="match status" value="1"/>
</dbReference>
<dbReference type="Gene3D" id="3.20.20.70">
    <property type="entry name" value="Aldolase class I"/>
    <property type="match status" value="1"/>
</dbReference>
<keyword evidence="6" id="KW-0411">Iron-sulfur</keyword>
<keyword evidence="3" id="KW-0949">S-adenosyl-L-methionine</keyword>
<evidence type="ECO:0000259" key="7">
    <source>
        <dbReference type="PROSITE" id="PS51918"/>
    </source>
</evidence>
<name>A0A1F7YMX5_9BACT</name>
<dbReference type="SFLD" id="SFLDG01386">
    <property type="entry name" value="main_SPASM_domain-containing"/>
    <property type="match status" value="1"/>
</dbReference>
<dbReference type="GO" id="GO:0051539">
    <property type="term" value="F:4 iron, 4 sulfur cluster binding"/>
    <property type="evidence" value="ECO:0007669"/>
    <property type="project" value="UniProtKB-KW"/>
</dbReference>
<proteinExistence type="predicted"/>
<keyword evidence="5" id="KW-0408">Iron</keyword>
<dbReference type="SUPFAM" id="SSF102114">
    <property type="entry name" value="Radical SAM enzymes"/>
    <property type="match status" value="1"/>
</dbReference>
<dbReference type="InterPro" id="IPR007197">
    <property type="entry name" value="rSAM"/>
</dbReference>
<sequence>MSERFVLRDEVFGGTLYDRRLLRHTFLTRGEIERGIRSNGDVVENYEHWQAETGNLPKDIIYSPVRVYFEATKMCNLQCKHCFNSSGSRDKDELTTQEVFESLRGMRQNHVFDVRFTGGEFTLRPDWFEILALAKELGFAVSLNTNCVYRDKSVIDRLAELNLDQVTTSIDGSRERHDDIRGEGNYDRTMETLKELHRRGVVLRTNTVLTGENDDDMENVIQSVGEYISEMNFFHMRLTGRAKEIQDGAITYNRLRQFNDRAIDIVRRYPDINIMFGSYVARINSIRMNELGLKIGGPDGFTRFNLTPDGSMYAGGYAPYIDSKLKLGNIKEESYSMLNVWRYSEKLNEFRGFSNEVVARCLSCPELLVHCGGMNVEMELIKLNSIQGKNPYCIMFG</sequence>
<comment type="cofactor">
    <cofactor evidence="1">
        <name>[4Fe-4S] cluster</name>
        <dbReference type="ChEBI" id="CHEBI:49883"/>
    </cofactor>
</comment>
<dbReference type="InterPro" id="IPR058240">
    <property type="entry name" value="rSAM_sf"/>
</dbReference>
<gene>
    <name evidence="8" type="ORF">A2628_03350</name>
</gene>
<dbReference type="PIRSF" id="PIRSF037420">
    <property type="entry name" value="PQQ_syn_pqqE"/>
    <property type="match status" value="1"/>
</dbReference>
<dbReference type="PANTHER" id="PTHR11228">
    <property type="entry name" value="RADICAL SAM DOMAIN PROTEIN"/>
    <property type="match status" value="1"/>
</dbReference>
<keyword evidence="4" id="KW-0479">Metal-binding</keyword>
<dbReference type="SFLD" id="SFLDG01067">
    <property type="entry name" value="SPASM/twitch_domain_containing"/>
    <property type="match status" value="1"/>
</dbReference>
<dbReference type="CDD" id="cd01335">
    <property type="entry name" value="Radical_SAM"/>
    <property type="match status" value="1"/>
</dbReference>
<dbReference type="InterPro" id="IPR023885">
    <property type="entry name" value="4Fe4S-binding_SPASM_dom"/>
</dbReference>
<evidence type="ECO:0000256" key="4">
    <source>
        <dbReference type="ARBA" id="ARBA00022723"/>
    </source>
</evidence>
<dbReference type="EMBL" id="MGGL01000001">
    <property type="protein sequence ID" value="OGM27895.1"/>
    <property type="molecule type" value="Genomic_DNA"/>
</dbReference>
<dbReference type="Pfam" id="PF13186">
    <property type="entry name" value="SPASM"/>
    <property type="match status" value="1"/>
</dbReference>
<evidence type="ECO:0000256" key="2">
    <source>
        <dbReference type="ARBA" id="ARBA00022485"/>
    </source>
</evidence>
<dbReference type="SMART" id="SM00729">
    <property type="entry name" value="Elp3"/>
    <property type="match status" value="1"/>
</dbReference>
<evidence type="ECO:0000256" key="1">
    <source>
        <dbReference type="ARBA" id="ARBA00001966"/>
    </source>
</evidence>
<dbReference type="InterPro" id="IPR006638">
    <property type="entry name" value="Elp3/MiaA/NifB-like_rSAM"/>
</dbReference>
<organism evidence="8 9">
    <name type="scientific">Candidatus Woesebacteria bacterium RIFCSPHIGHO2_01_FULL_40_22</name>
    <dbReference type="NCBI Taxonomy" id="1802499"/>
    <lineage>
        <taxon>Bacteria</taxon>
        <taxon>Candidatus Woeseibacteriota</taxon>
    </lineage>
</organism>